<dbReference type="Pfam" id="PF05036">
    <property type="entry name" value="SPOR"/>
    <property type="match status" value="1"/>
</dbReference>
<gene>
    <name evidence="3" type="ORF">ING2E5A_2780</name>
</gene>
<evidence type="ECO:0000313" key="4">
    <source>
        <dbReference type="Proteomes" id="UP000178485"/>
    </source>
</evidence>
<feature type="chain" id="PRO_5009604043" evidence="1">
    <location>
        <begin position="22"/>
        <end position="171"/>
    </location>
</feature>
<feature type="signal peptide" evidence="1">
    <location>
        <begin position="1"/>
        <end position="21"/>
    </location>
</feature>
<dbReference type="GO" id="GO:0042834">
    <property type="term" value="F:peptidoglycan binding"/>
    <property type="evidence" value="ECO:0007669"/>
    <property type="project" value="InterPro"/>
</dbReference>
<dbReference type="Proteomes" id="UP000178485">
    <property type="component" value="Chromosome i"/>
</dbReference>
<dbReference type="KEGG" id="pmuc:ING2E5A_2780"/>
<proteinExistence type="predicted"/>
<evidence type="ECO:0000256" key="1">
    <source>
        <dbReference type="SAM" id="SignalP"/>
    </source>
</evidence>
<accession>A0A1G4GAQ5</accession>
<dbReference type="InterPro" id="IPR007730">
    <property type="entry name" value="SPOR-like_dom"/>
</dbReference>
<keyword evidence="1" id="KW-0732">Signal</keyword>
<dbReference type="Gene3D" id="3.30.70.1070">
    <property type="entry name" value="Sporulation related repeat"/>
    <property type="match status" value="1"/>
</dbReference>
<evidence type="ECO:0000313" key="3">
    <source>
        <dbReference type="EMBL" id="SCM59575.1"/>
    </source>
</evidence>
<evidence type="ECO:0000259" key="2">
    <source>
        <dbReference type="Pfam" id="PF05036"/>
    </source>
</evidence>
<keyword evidence="4" id="KW-1185">Reference proteome</keyword>
<protein>
    <submittedName>
        <fullName evidence="3">Putative secreted protein</fullName>
    </submittedName>
</protein>
<reference evidence="3 4" key="1">
    <citation type="submission" date="2016-08" db="EMBL/GenBank/DDBJ databases">
        <authorList>
            <person name="Seilhamer J.J."/>
        </authorList>
    </citation>
    <scope>NUCLEOTIDE SEQUENCE [LARGE SCALE GENOMIC DNA]</scope>
    <source>
        <strain evidence="3">ING2-E5A</strain>
    </source>
</reference>
<name>A0A1G4GAQ5_9BACT</name>
<sequence length="171" mass="19463">MKFLTKILFLPLLLLSLGLSAQTQRQQRGILEELKAVRPGEGKVMVFEDKAIADVLGRSMAPPRTVYTSSDGSLQFVKMRGFKIQAFSGNDQRSSKNEAYHKQGLINNAFPEMETVVTFDSPFWRLRVGNFKTREEATAVLEEMRRAFPSFGKEMYIVIDEVKIPVNQLQE</sequence>
<organism evidence="3 4">
    <name type="scientific">Petrimonas mucosa</name>
    <dbReference type="NCBI Taxonomy" id="1642646"/>
    <lineage>
        <taxon>Bacteria</taxon>
        <taxon>Pseudomonadati</taxon>
        <taxon>Bacteroidota</taxon>
        <taxon>Bacteroidia</taxon>
        <taxon>Bacteroidales</taxon>
        <taxon>Dysgonomonadaceae</taxon>
        <taxon>Petrimonas</taxon>
    </lineage>
</organism>
<dbReference type="InterPro" id="IPR036680">
    <property type="entry name" value="SPOR-like_sf"/>
</dbReference>
<dbReference type="EMBL" id="LT608328">
    <property type="protein sequence ID" value="SCM59575.1"/>
    <property type="molecule type" value="Genomic_DNA"/>
</dbReference>
<feature type="domain" description="SPOR" evidence="2">
    <location>
        <begin position="81"/>
        <end position="148"/>
    </location>
</feature>
<dbReference type="AlphaFoldDB" id="A0A1G4GAQ5"/>
<dbReference type="STRING" id="1642646.ING2E5A_2780"/>